<dbReference type="RefSeq" id="WP_116070945.1">
    <property type="nucleotide sequence ID" value="NZ_BONB01000058.1"/>
</dbReference>
<dbReference type="PANTHER" id="PTHR11895:SF67">
    <property type="entry name" value="AMIDASE DOMAIN-CONTAINING PROTEIN"/>
    <property type="match status" value="1"/>
</dbReference>
<proteinExistence type="predicted"/>
<dbReference type="Proteomes" id="UP000256913">
    <property type="component" value="Unassembled WGS sequence"/>
</dbReference>
<accession>A0A3D9ZRH4</accession>
<evidence type="ECO:0000313" key="4">
    <source>
        <dbReference type="Proteomes" id="UP000256913"/>
    </source>
</evidence>
<dbReference type="InterPro" id="IPR000120">
    <property type="entry name" value="Amidase"/>
</dbReference>
<evidence type="ECO:0000313" key="3">
    <source>
        <dbReference type="EMBL" id="REF99811.1"/>
    </source>
</evidence>
<protein>
    <submittedName>
        <fullName evidence="3">Asp-tRNA(Asn)/Glu-tRNA(Gln) amidotransferase A subunit family amidase</fullName>
    </submittedName>
</protein>
<keyword evidence="3" id="KW-0808">Transferase</keyword>
<reference evidence="3 4" key="1">
    <citation type="submission" date="2018-08" db="EMBL/GenBank/DDBJ databases">
        <title>Sequencing the genomes of 1000 actinobacteria strains.</title>
        <authorList>
            <person name="Klenk H.-P."/>
        </authorList>
    </citation>
    <scope>NUCLEOTIDE SEQUENCE [LARGE SCALE GENOMIC DNA]</scope>
    <source>
        <strain evidence="3 4">DSM 44099</strain>
    </source>
</reference>
<comment type="caution">
    <text evidence="3">The sequence shown here is derived from an EMBL/GenBank/DDBJ whole genome shotgun (WGS) entry which is preliminary data.</text>
</comment>
<evidence type="ECO:0000256" key="1">
    <source>
        <dbReference type="SAM" id="MobiDB-lite"/>
    </source>
</evidence>
<dbReference type="SUPFAM" id="SSF75304">
    <property type="entry name" value="Amidase signature (AS) enzymes"/>
    <property type="match status" value="1"/>
</dbReference>
<dbReference type="InterPro" id="IPR023631">
    <property type="entry name" value="Amidase_dom"/>
</dbReference>
<dbReference type="Gene3D" id="3.90.1300.10">
    <property type="entry name" value="Amidase signature (AS) domain"/>
    <property type="match status" value="1"/>
</dbReference>
<gene>
    <name evidence="3" type="ORF">DFJ67_5855</name>
</gene>
<dbReference type="InterPro" id="IPR036928">
    <property type="entry name" value="AS_sf"/>
</dbReference>
<keyword evidence="4" id="KW-1185">Reference proteome</keyword>
<feature type="domain" description="Amidase" evidence="2">
    <location>
        <begin position="45"/>
        <end position="395"/>
    </location>
</feature>
<feature type="region of interest" description="Disordered" evidence="1">
    <location>
        <begin position="112"/>
        <end position="133"/>
    </location>
</feature>
<dbReference type="AlphaFoldDB" id="A0A3D9ZRH4"/>
<evidence type="ECO:0000259" key="2">
    <source>
        <dbReference type="Pfam" id="PF01425"/>
    </source>
</evidence>
<dbReference type="EMBL" id="QUMQ01000001">
    <property type="protein sequence ID" value="REF99811.1"/>
    <property type="molecule type" value="Genomic_DNA"/>
</dbReference>
<dbReference type="Pfam" id="PF01425">
    <property type="entry name" value="Amidase"/>
    <property type="match status" value="1"/>
</dbReference>
<dbReference type="OrthoDB" id="9811471at2"/>
<sequence length="409" mass="42385">MPHTDLIAPRSLADPLPLTAWLDRIDAVDPVIHAFVPEPGRRDRLANPPAGPLSGVPVGVKDIFRVDGLPTLAGSTLPPEEFAGPEASVVTRLRSAGAVVAGKTVTAEFASVAPGPTVNPHDPAHTPGGSSSGSAAAVAAGMVPVALGSQTLGSVIRPAAFCGVVGFRPTHGRVPMDGMVPHSPSLDTVGWFTADVASAARIAAIICPTWTADKKDRPPVLGVPAPAYLAQADTAAQAAFQEHLDTLRRAGFAVRTTDFLSDVDTIGARMRAINRFELVRTHAAWFAEYGDRYRPDTVAALREGQAVTPDDYAAAVSWQQVFRARYADTGVDVWVTPAAPGTAPRGIGHTGHAVMSVPFSVAGAPAVCVPAGQDPRGLPWGVQLAGARGADERLLGWAAAIEGVLAQPL</sequence>
<dbReference type="GO" id="GO:0016740">
    <property type="term" value="F:transferase activity"/>
    <property type="evidence" value="ECO:0007669"/>
    <property type="project" value="UniProtKB-KW"/>
</dbReference>
<name>A0A3D9ZRH4_9ACTN</name>
<organism evidence="3 4">
    <name type="scientific">Asanoa ferruginea</name>
    <dbReference type="NCBI Taxonomy" id="53367"/>
    <lineage>
        <taxon>Bacteria</taxon>
        <taxon>Bacillati</taxon>
        <taxon>Actinomycetota</taxon>
        <taxon>Actinomycetes</taxon>
        <taxon>Micromonosporales</taxon>
        <taxon>Micromonosporaceae</taxon>
        <taxon>Asanoa</taxon>
    </lineage>
</organism>
<dbReference type="PANTHER" id="PTHR11895">
    <property type="entry name" value="TRANSAMIDASE"/>
    <property type="match status" value="1"/>
</dbReference>